<gene>
    <name evidence="1" type="ORF">SDC9_166907</name>
</gene>
<name>A0A645G059_9ZZZZ</name>
<evidence type="ECO:0000313" key="1">
    <source>
        <dbReference type="EMBL" id="MPN19536.1"/>
    </source>
</evidence>
<reference evidence="1" key="1">
    <citation type="submission" date="2019-08" db="EMBL/GenBank/DDBJ databases">
        <authorList>
            <person name="Kucharzyk K."/>
            <person name="Murdoch R.W."/>
            <person name="Higgins S."/>
            <person name="Loffler F."/>
        </authorList>
    </citation>
    <scope>NUCLEOTIDE SEQUENCE</scope>
</reference>
<proteinExistence type="predicted"/>
<dbReference type="AlphaFoldDB" id="A0A645G059"/>
<sequence>MHLLCLIPQAFRKAPVTIFIQSTGSIGKGCFCLIYRSKPGCGVRCGHLPASAKVQDICRALHDLIPLALVGLEGKPGHIVLGIVQAAGAASAFQHRVGFDAGGVAKGPAGTPGVLIPDAGHKPLIPQVVSLRQRHAPWRDGVGVLGQGVIG</sequence>
<protein>
    <submittedName>
        <fullName evidence="1">Uncharacterized protein</fullName>
    </submittedName>
</protein>
<dbReference type="EMBL" id="VSSQ01067112">
    <property type="protein sequence ID" value="MPN19536.1"/>
    <property type="molecule type" value="Genomic_DNA"/>
</dbReference>
<accession>A0A645G059</accession>
<organism evidence="1">
    <name type="scientific">bioreactor metagenome</name>
    <dbReference type="NCBI Taxonomy" id="1076179"/>
    <lineage>
        <taxon>unclassified sequences</taxon>
        <taxon>metagenomes</taxon>
        <taxon>ecological metagenomes</taxon>
    </lineage>
</organism>
<comment type="caution">
    <text evidence="1">The sequence shown here is derived from an EMBL/GenBank/DDBJ whole genome shotgun (WGS) entry which is preliminary data.</text>
</comment>